<evidence type="ECO:0000313" key="9">
    <source>
        <dbReference type="EMBL" id="CUV65989.1"/>
    </source>
</evidence>
<evidence type="ECO:0000256" key="1">
    <source>
        <dbReference type="ARBA" id="ARBA00011975"/>
    </source>
</evidence>
<dbReference type="PANTHER" id="PTHR10629">
    <property type="entry name" value="CYTOSINE-SPECIFIC METHYLTRANSFERASE"/>
    <property type="match status" value="1"/>
</dbReference>
<protein>
    <recommendedName>
        <fullName evidence="1">DNA (cytosine-5-)-methyltransferase</fullName>
        <ecNumber evidence="1">2.1.1.37</ecNumber>
    </recommendedName>
</protein>
<dbReference type="InterPro" id="IPR050390">
    <property type="entry name" value="C5-Methyltransferase"/>
</dbReference>
<accession>A0A0S4XPY4</accession>
<dbReference type="PRINTS" id="PR00105">
    <property type="entry name" value="C5METTRFRASE"/>
</dbReference>
<evidence type="ECO:0000256" key="3">
    <source>
        <dbReference type="ARBA" id="ARBA00022679"/>
    </source>
</evidence>
<feature type="active site" evidence="7">
    <location>
        <position position="98"/>
    </location>
</feature>
<evidence type="ECO:0000256" key="8">
    <source>
        <dbReference type="RuleBase" id="RU000416"/>
    </source>
</evidence>
<dbReference type="EMBL" id="FAXN01000057">
    <property type="protein sequence ID" value="CUV65989.1"/>
    <property type="molecule type" value="Genomic_DNA"/>
</dbReference>
<dbReference type="GO" id="GO:0003886">
    <property type="term" value="F:DNA (cytosine-5-)-methyltransferase activity"/>
    <property type="evidence" value="ECO:0007669"/>
    <property type="project" value="UniProtKB-EC"/>
</dbReference>
<dbReference type="InterPro" id="IPR001525">
    <property type="entry name" value="C5_MeTfrase"/>
</dbReference>
<evidence type="ECO:0000256" key="5">
    <source>
        <dbReference type="ARBA" id="ARBA00022747"/>
    </source>
</evidence>
<dbReference type="Gene3D" id="3.40.50.150">
    <property type="entry name" value="Vaccinia Virus protein VP39"/>
    <property type="match status" value="1"/>
</dbReference>
<evidence type="ECO:0000256" key="2">
    <source>
        <dbReference type="ARBA" id="ARBA00022603"/>
    </source>
</evidence>
<proteinExistence type="inferred from homology"/>
<dbReference type="Gene3D" id="3.90.120.10">
    <property type="entry name" value="DNA Methylase, subunit A, domain 2"/>
    <property type="match status" value="1"/>
</dbReference>
<dbReference type="EC" id="2.1.1.37" evidence="1"/>
<comment type="catalytic activity">
    <reaction evidence="6">
        <text>a 2'-deoxycytidine in DNA + S-adenosyl-L-methionine = a 5-methyl-2'-deoxycytidine in DNA + S-adenosyl-L-homocysteine + H(+)</text>
        <dbReference type="Rhea" id="RHEA:13681"/>
        <dbReference type="Rhea" id="RHEA-COMP:11369"/>
        <dbReference type="Rhea" id="RHEA-COMP:11370"/>
        <dbReference type="ChEBI" id="CHEBI:15378"/>
        <dbReference type="ChEBI" id="CHEBI:57856"/>
        <dbReference type="ChEBI" id="CHEBI:59789"/>
        <dbReference type="ChEBI" id="CHEBI:85452"/>
        <dbReference type="ChEBI" id="CHEBI:85454"/>
        <dbReference type="EC" id="2.1.1.37"/>
    </reaction>
</comment>
<dbReference type="GO" id="GO:0009307">
    <property type="term" value="P:DNA restriction-modification system"/>
    <property type="evidence" value="ECO:0007669"/>
    <property type="project" value="UniProtKB-KW"/>
</dbReference>
<reference evidence="9" key="1">
    <citation type="submission" date="2015-11" db="EMBL/GenBank/DDBJ databases">
        <authorList>
            <person name="Zhang Y."/>
            <person name="Guo Z."/>
        </authorList>
    </citation>
    <scope>NUCLEOTIDE SEQUENCE</scope>
    <source>
        <strain evidence="9">BN30871</strain>
    </source>
</reference>
<organism evidence="9">
    <name type="scientific">Sulfurovum sp. enrichment culture clone C5</name>
    <dbReference type="NCBI Taxonomy" id="497650"/>
    <lineage>
        <taxon>Bacteria</taxon>
        <taxon>Pseudomonadati</taxon>
        <taxon>Campylobacterota</taxon>
        <taxon>Epsilonproteobacteria</taxon>
        <taxon>Campylobacterales</taxon>
        <taxon>Sulfurovaceae</taxon>
        <taxon>Sulfurovum</taxon>
        <taxon>environmental samples</taxon>
    </lineage>
</organism>
<comment type="similarity">
    <text evidence="7 8">Belongs to the class I-like SAM-binding methyltransferase superfamily. C5-methyltransferase family.</text>
</comment>
<dbReference type="PANTHER" id="PTHR10629:SF52">
    <property type="entry name" value="DNA (CYTOSINE-5)-METHYLTRANSFERASE 1"/>
    <property type="match status" value="1"/>
</dbReference>
<keyword evidence="4 7" id="KW-0949">S-adenosyl-L-methionine</keyword>
<evidence type="ECO:0000256" key="4">
    <source>
        <dbReference type="ARBA" id="ARBA00022691"/>
    </source>
</evidence>
<dbReference type="Pfam" id="PF00145">
    <property type="entry name" value="DNA_methylase"/>
    <property type="match status" value="1"/>
</dbReference>
<dbReference type="PROSITE" id="PS51679">
    <property type="entry name" value="SAM_MT_C5"/>
    <property type="match status" value="1"/>
</dbReference>
<dbReference type="NCBIfam" id="TIGR00675">
    <property type="entry name" value="dcm"/>
    <property type="match status" value="1"/>
</dbReference>
<evidence type="ECO:0000256" key="7">
    <source>
        <dbReference type="PROSITE-ProRule" id="PRU01016"/>
    </source>
</evidence>
<evidence type="ECO:0000256" key="6">
    <source>
        <dbReference type="ARBA" id="ARBA00047422"/>
    </source>
</evidence>
<keyword evidence="2 7" id="KW-0489">Methyltransferase</keyword>
<keyword evidence="3 7" id="KW-0808">Transferase</keyword>
<name>A0A0S4XPY4_9BACT</name>
<keyword evidence="5" id="KW-0680">Restriction system</keyword>
<dbReference type="SUPFAM" id="SSF53335">
    <property type="entry name" value="S-adenosyl-L-methionine-dependent methyltransferases"/>
    <property type="match status" value="1"/>
</dbReference>
<dbReference type="AlphaFoldDB" id="A0A0S4XPY4"/>
<dbReference type="GO" id="GO:0032259">
    <property type="term" value="P:methylation"/>
    <property type="evidence" value="ECO:0007669"/>
    <property type="project" value="UniProtKB-KW"/>
</dbReference>
<sequence>MIKAMSSKKFKYIDIFSGCGGLALGLHNAGWQGLFAVEKSRDAFSTLKHNLIDNNNNFLWPEWLPKKNHDINEIIKLYEKNLIELQGKITLIAGGPPCQGFSMAGRRDETDQRNTLIDSYIKFVELVKPQILFFENVKGFTIGFKKGNQRGKAYSEYVVEKLTKLGYDVAGTIVDFSEYGVPQKRQRFILVGTLHGKANMFFDSIKENRADFFKSKNLTDKTSLSDAISDLLQANGTMESPDTKNFQAGIYNKPKSSYQKYMRQGKSLTNKIADSHRFAKHKLETVEKFKFILANAIPNKNISNDIREIYNLQKHTVVPLCELSCTPTLTTLPDDYIHYCEPRILTVREYARIQSFPDTYEFKGCYTTGGERRKVDVPRYTQIGNAIPPLFAEQAGIVLKGML</sequence>
<dbReference type="InterPro" id="IPR029063">
    <property type="entry name" value="SAM-dependent_MTases_sf"/>
</dbReference>
<gene>
    <name evidence="9" type="primary">ddeIM</name>
    <name evidence="9" type="ORF">BN3087_550005</name>
</gene>